<sequence length="199" mass="21508">MAGLVIDIADLPRQVGSYKDVHLELPAPEGLGTDMIGAQPGTPLLVDATLTSTEDGVLVRASVQAHVRGECVRCLEEVTQDTRLSFDELYLLPEAAQRYQQEEEDPEAAQEPVFLLGETSLDLEPALRDALVGSLPFQPLCDPDCLGLCQDCGERLADLPADHHHETLDPRWAALEGLLQDPADDAPGPQAPAQGKDQR</sequence>
<evidence type="ECO:0000256" key="1">
    <source>
        <dbReference type="SAM" id="MobiDB-lite"/>
    </source>
</evidence>
<feature type="compositionally biased region" description="Low complexity" evidence="1">
    <location>
        <begin position="185"/>
        <end position="199"/>
    </location>
</feature>
<dbReference type="RefSeq" id="WP_200274832.1">
    <property type="nucleotide sequence ID" value="NZ_CP066802.1"/>
</dbReference>
<feature type="region of interest" description="Disordered" evidence="1">
    <location>
        <begin position="176"/>
        <end position="199"/>
    </location>
</feature>
<reference evidence="2 3" key="1">
    <citation type="submission" date="2020-12" db="EMBL/GenBank/DDBJ databases">
        <authorList>
            <person name="Zhou J."/>
        </authorList>
    </citation>
    <scope>NUCLEOTIDE SEQUENCE [LARGE SCALE GENOMIC DNA]</scope>
    <source>
        <strain evidence="2 3">CCUG 61299</strain>
    </source>
</reference>
<proteinExistence type="predicted"/>
<dbReference type="Pfam" id="PF02620">
    <property type="entry name" value="YceD"/>
    <property type="match status" value="1"/>
</dbReference>
<organism evidence="2 3">
    <name type="scientific">Actinomyces weissii</name>
    <dbReference type="NCBI Taxonomy" id="675090"/>
    <lineage>
        <taxon>Bacteria</taxon>
        <taxon>Bacillati</taxon>
        <taxon>Actinomycetota</taxon>
        <taxon>Actinomycetes</taxon>
        <taxon>Actinomycetales</taxon>
        <taxon>Actinomycetaceae</taxon>
        <taxon>Actinomyces</taxon>
    </lineage>
</organism>
<name>A0A7T7M8D7_9ACTO</name>
<dbReference type="PANTHER" id="PTHR34374:SF1">
    <property type="entry name" value="LARGE RIBOSOMAL RNA SUBUNIT ACCUMULATION PROTEIN YCED HOMOLOG 1, CHLOROPLASTIC"/>
    <property type="match status" value="1"/>
</dbReference>
<gene>
    <name evidence="2" type="ORF">JG540_06515</name>
</gene>
<dbReference type="AlphaFoldDB" id="A0A7T7M8D7"/>
<evidence type="ECO:0000313" key="3">
    <source>
        <dbReference type="Proteomes" id="UP000595895"/>
    </source>
</evidence>
<keyword evidence="3" id="KW-1185">Reference proteome</keyword>
<protein>
    <submittedName>
        <fullName evidence="2">DUF177 domain-containing protein</fullName>
    </submittedName>
</protein>
<evidence type="ECO:0000313" key="2">
    <source>
        <dbReference type="EMBL" id="QQM66742.1"/>
    </source>
</evidence>
<dbReference type="EMBL" id="CP066802">
    <property type="protein sequence ID" value="QQM66742.1"/>
    <property type="molecule type" value="Genomic_DNA"/>
</dbReference>
<dbReference type="KEGG" id="awe:JG540_06515"/>
<dbReference type="InterPro" id="IPR003772">
    <property type="entry name" value="YceD"/>
</dbReference>
<dbReference type="PANTHER" id="PTHR34374">
    <property type="entry name" value="LARGE RIBOSOMAL RNA SUBUNIT ACCUMULATION PROTEIN YCED HOMOLOG 1, CHLOROPLASTIC"/>
    <property type="match status" value="1"/>
</dbReference>
<accession>A0A7T7M8D7</accession>
<dbReference type="Proteomes" id="UP000595895">
    <property type="component" value="Chromosome"/>
</dbReference>